<dbReference type="InterPro" id="IPR051044">
    <property type="entry name" value="MAG_DAG_Lipase"/>
</dbReference>
<dbReference type="AlphaFoldDB" id="A0A9D4QCJ9"/>
<dbReference type="InterPro" id="IPR022742">
    <property type="entry name" value="Hydrolase_4"/>
</dbReference>
<evidence type="ECO:0000259" key="1">
    <source>
        <dbReference type="Pfam" id="PF12146"/>
    </source>
</evidence>
<comment type="caution">
    <text evidence="2">The sequence shown here is derived from an EMBL/GenBank/DDBJ whole genome shotgun (WGS) entry which is preliminary data.</text>
</comment>
<dbReference type="SUPFAM" id="SSF53474">
    <property type="entry name" value="alpha/beta-Hydrolases"/>
    <property type="match status" value="1"/>
</dbReference>
<dbReference type="VEuPathDB" id="VectorBase:RSAN_052286"/>
<reference evidence="2" key="1">
    <citation type="journal article" date="2020" name="Cell">
        <title>Large-Scale Comparative Analyses of Tick Genomes Elucidate Their Genetic Diversity and Vector Capacities.</title>
        <authorList>
            <consortium name="Tick Genome and Microbiome Consortium (TIGMIC)"/>
            <person name="Jia N."/>
            <person name="Wang J."/>
            <person name="Shi W."/>
            <person name="Du L."/>
            <person name="Sun Y."/>
            <person name="Zhan W."/>
            <person name="Jiang J.F."/>
            <person name="Wang Q."/>
            <person name="Zhang B."/>
            <person name="Ji P."/>
            <person name="Bell-Sakyi L."/>
            <person name="Cui X.M."/>
            <person name="Yuan T.T."/>
            <person name="Jiang B.G."/>
            <person name="Yang W.F."/>
            <person name="Lam T.T."/>
            <person name="Chang Q.C."/>
            <person name="Ding S.J."/>
            <person name="Wang X.J."/>
            <person name="Zhu J.G."/>
            <person name="Ruan X.D."/>
            <person name="Zhao L."/>
            <person name="Wei J.T."/>
            <person name="Ye R.Z."/>
            <person name="Que T.C."/>
            <person name="Du C.H."/>
            <person name="Zhou Y.H."/>
            <person name="Cheng J.X."/>
            <person name="Dai P.F."/>
            <person name="Guo W.B."/>
            <person name="Han X.H."/>
            <person name="Huang E.J."/>
            <person name="Li L.F."/>
            <person name="Wei W."/>
            <person name="Gao Y.C."/>
            <person name="Liu J.Z."/>
            <person name="Shao H.Z."/>
            <person name="Wang X."/>
            <person name="Wang C.C."/>
            <person name="Yang T.C."/>
            <person name="Huo Q.B."/>
            <person name="Li W."/>
            <person name="Chen H.Y."/>
            <person name="Chen S.E."/>
            <person name="Zhou L.G."/>
            <person name="Ni X.B."/>
            <person name="Tian J.H."/>
            <person name="Sheng Y."/>
            <person name="Liu T."/>
            <person name="Pan Y.S."/>
            <person name="Xia L.Y."/>
            <person name="Li J."/>
            <person name="Zhao F."/>
            <person name="Cao W.C."/>
        </authorList>
    </citation>
    <scope>NUCLEOTIDE SEQUENCE</scope>
    <source>
        <strain evidence="2">Rsan-2018</strain>
    </source>
</reference>
<dbReference type="Proteomes" id="UP000821837">
    <property type="component" value="Chromosome 10"/>
</dbReference>
<protein>
    <recommendedName>
        <fullName evidence="1">Serine aminopeptidase S33 domain-containing protein</fullName>
    </recommendedName>
</protein>
<name>A0A9D4QCJ9_RHISA</name>
<organism evidence="2 3">
    <name type="scientific">Rhipicephalus sanguineus</name>
    <name type="common">Brown dog tick</name>
    <name type="synonym">Ixodes sanguineus</name>
    <dbReference type="NCBI Taxonomy" id="34632"/>
    <lineage>
        <taxon>Eukaryota</taxon>
        <taxon>Metazoa</taxon>
        <taxon>Ecdysozoa</taxon>
        <taxon>Arthropoda</taxon>
        <taxon>Chelicerata</taxon>
        <taxon>Arachnida</taxon>
        <taxon>Acari</taxon>
        <taxon>Parasitiformes</taxon>
        <taxon>Ixodida</taxon>
        <taxon>Ixodoidea</taxon>
        <taxon>Ixodidae</taxon>
        <taxon>Rhipicephalinae</taxon>
        <taxon>Rhipicephalus</taxon>
        <taxon>Rhipicephalus</taxon>
    </lineage>
</organism>
<dbReference type="PANTHER" id="PTHR11614">
    <property type="entry name" value="PHOSPHOLIPASE-RELATED"/>
    <property type="match status" value="1"/>
</dbReference>
<keyword evidence="3" id="KW-1185">Reference proteome</keyword>
<dbReference type="EMBL" id="JABSTV010001246">
    <property type="protein sequence ID" value="KAH7975292.1"/>
    <property type="molecule type" value="Genomic_DNA"/>
</dbReference>
<reference evidence="2" key="2">
    <citation type="submission" date="2021-09" db="EMBL/GenBank/DDBJ databases">
        <authorList>
            <person name="Jia N."/>
            <person name="Wang J."/>
            <person name="Shi W."/>
            <person name="Du L."/>
            <person name="Sun Y."/>
            <person name="Zhan W."/>
            <person name="Jiang J."/>
            <person name="Wang Q."/>
            <person name="Zhang B."/>
            <person name="Ji P."/>
            <person name="Sakyi L.B."/>
            <person name="Cui X."/>
            <person name="Yuan T."/>
            <person name="Jiang B."/>
            <person name="Yang W."/>
            <person name="Lam T.T.-Y."/>
            <person name="Chang Q."/>
            <person name="Ding S."/>
            <person name="Wang X."/>
            <person name="Zhu J."/>
            <person name="Ruan X."/>
            <person name="Zhao L."/>
            <person name="Wei J."/>
            <person name="Que T."/>
            <person name="Du C."/>
            <person name="Cheng J."/>
            <person name="Dai P."/>
            <person name="Han X."/>
            <person name="Huang E."/>
            <person name="Gao Y."/>
            <person name="Liu J."/>
            <person name="Shao H."/>
            <person name="Ye R."/>
            <person name="Li L."/>
            <person name="Wei W."/>
            <person name="Wang X."/>
            <person name="Wang C."/>
            <person name="Huo Q."/>
            <person name="Li W."/>
            <person name="Guo W."/>
            <person name="Chen H."/>
            <person name="Chen S."/>
            <person name="Zhou L."/>
            <person name="Zhou L."/>
            <person name="Ni X."/>
            <person name="Tian J."/>
            <person name="Zhou Y."/>
            <person name="Sheng Y."/>
            <person name="Liu T."/>
            <person name="Pan Y."/>
            <person name="Xia L."/>
            <person name="Li J."/>
            <person name="Zhao F."/>
            <person name="Cao W."/>
        </authorList>
    </citation>
    <scope>NUCLEOTIDE SEQUENCE</scope>
    <source>
        <strain evidence="2">Rsan-2018</strain>
        <tissue evidence="2">Larvae</tissue>
    </source>
</reference>
<evidence type="ECO:0000313" key="3">
    <source>
        <dbReference type="Proteomes" id="UP000821837"/>
    </source>
</evidence>
<dbReference type="InterPro" id="IPR029058">
    <property type="entry name" value="AB_hydrolase_fold"/>
</dbReference>
<gene>
    <name evidence="2" type="ORF">HPB52_000007</name>
</gene>
<dbReference type="Gene3D" id="3.40.50.1820">
    <property type="entry name" value="alpha/beta hydrolase"/>
    <property type="match status" value="1"/>
</dbReference>
<evidence type="ECO:0000313" key="2">
    <source>
        <dbReference type="EMBL" id="KAH7975292.1"/>
    </source>
</evidence>
<accession>A0A9D4QCJ9</accession>
<feature type="domain" description="Serine aminopeptidase S33" evidence="1">
    <location>
        <begin position="11"/>
        <end position="209"/>
    </location>
</feature>
<sequence length="243" mass="26608">MADSDDTVFAVGHGRSEGPRAMIRTFDIYVDDILTHIDMEQAKFPGKPVYLFGHSMGGLLVILVALRRPGGFAGMVVMSPLLGIKHPYYTRFTTCLARLLVCIMPCLPTVTANADCSCRDIAVVARMNNDPLNYIGTVRLRWVVAMVDAIEEAQARSSAVELPFLLQHGTGDVVCDPEASKQFFEKAASRDKSLKLYNGAYHTLLEEPDGVAQEVLKDILDWLTARLPPEKSASNQPGISGQP</sequence>
<dbReference type="Pfam" id="PF12146">
    <property type="entry name" value="Hydrolase_4"/>
    <property type="match status" value="1"/>
</dbReference>
<proteinExistence type="predicted"/>